<feature type="transmembrane region" description="Helical" evidence="3">
    <location>
        <begin position="20"/>
        <end position="37"/>
    </location>
</feature>
<evidence type="ECO:0000256" key="3">
    <source>
        <dbReference type="SAM" id="Phobius"/>
    </source>
</evidence>
<keyword evidence="3" id="KW-0472">Membrane</keyword>
<dbReference type="EMBL" id="FOSV01000010">
    <property type="protein sequence ID" value="SFL17062.1"/>
    <property type="molecule type" value="Genomic_DNA"/>
</dbReference>
<evidence type="ECO:0000313" key="5">
    <source>
        <dbReference type="EMBL" id="SFL17062.1"/>
    </source>
</evidence>
<dbReference type="STRING" id="414703.SAMN04488125_11030"/>
<name>A0A1I4FGL2_9HYPH</name>
<organism evidence="5 6">
    <name type="scientific">Methylorubrum salsuginis</name>
    <dbReference type="NCBI Taxonomy" id="414703"/>
    <lineage>
        <taxon>Bacteria</taxon>
        <taxon>Pseudomonadati</taxon>
        <taxon>Pseudomonadota</taxon>
        <taxon>Alphaproteobacteria</taxon>
        <taxon>Hyphomicrobiales</taxon>
        <taxon>Methylobacteriaceae</taxon>
        <taxon>Methylorubrum</taxon>
    </lineage>
</organism>
<keyword evidence="1 2" id="KW-0807">Transducer</keyword>
<feature type="transmembrane region" description="Helical" evidence="3">
    <location>
        <begin position="150"/>
        <end position="176"/>
    </location>
</feature>
<dbReference type="PANTHER" id="PTHR32089:SF112">
    <property type="entry name" value="LYSOZYME-LIKE PROTEIN-RELATED"/>
    <property type="match status" value="1"/>
</dbReference>
<dbReference type="SUPFAM" id="SSF58104">
    <property type="entry name" value="Methyl-accepting chemotaxis protein (MCP) signaling domain"/>
    <property type="match status" value="1"/>
</dbReference>
<accession>A0A1I4FGL2</accession>
<evidence type="ECO:0000259" key="4">
    <source>
        <dbReference type="PROSITE" id="PS50111"/>
    </source>
</evidence>
<dbReference type="SMART" id="SM00283">
    <property type="entry name" value="MA"/>
    <property type="match status" value="1"/>
</dbReference>
<evidence type="ECO:0000256" key="2">
    <source>
        <dbReference type="PROSITE-ProRule" id="PRU00284"/>
    </source>
</evidence>
<reference evidence="6" key="1">
    <citation type="submission" date="2016-10" db="EMBL/GenBank/DDBJ databases">
        <authorList>
            <person name="Varghese N."/>
            <person name="Submissions S."/>
        </authorList>
    </citation>
    <scope>NUCLEOTIDE SEQUENCE [LARGE SCALE GENOMIC DNA]</scope>
    <source>
        <strain evidence="6">CGMCC 1.6474</strain>
    </source>
</reference>
<dbReference type="GO" id="GO:0007165">
    <property type="term" value="P:signal transduction"/>
    <property type="evidence" value="ECO:0007669"/>
    <property type="project" value="UniProtKB-KW"/>
</dbReference>
<feature type="domain" description="Methyl-accepting transducer" evidence="4">
    <location>
        <begin position="234"/>
        <end position="470"/>
    </location>
</feature>
<feature type="transmembrane region" description="Helical" evidence="3">
    <location>
        <begin position="67"/>
        <end position="89"/>
    </location>
</feature>
<keyword evidence="6" id="KW-1185">Reference proteome</keyword>
<sequence>MTTASSRDLDSLRRAASRGLIALIWLHVPLIAGIALWRGGAAMAEGLTALGLAAAATATWRMRGEVLATRLTVAVALVGMVALLLQAMAGHPWQLDLHMYFFAALAVLSVYCDWRVLIAAAGATALHHLALNLLLPAAVYPDGADLGRVVLHAVIVVLETAVLAWLAAQLVGLFALSARSIAAADAARAAETEAHAREIAGETEARAARRRTADELAERFEGSVDHLVRQAAETAARVRHASQDLSNAASDTAQRTAALSAASQETADDVRSVAAAAGTLSSSVREIGGHMAQAAEIADRATGEAGQTDRTVRSLAEAAQRIEQIVTLIGTIAEQTNLLALNATIEASRAGAAGRGFAVVAGEVKALAEKTARATQDIEAQIRAIQDQTDQAVAAIARIGGTIGELDVITRSVADAVEGQGAATRAIAENAERAARRSGEVFSTLDGLTRSADLTGTAAASGLDASSRLAGECETLADTVRRFVATLRAA</sequence>
<feature type="transmembrane region" description="Helical" evidence="3">
    <location>
        <begin position="95"/>
        <end position="112"/>
    </location>
</feature>
<dbReference type="OrthoDB" id="354287at2"/>
<feature type="transmembrane region" description="Helical" evidence="3">
    <location>
        <begin position="43"/>
        <end position="60"/>
    </location>
</feature>
<keyword evidence="3" id="KW-1133">Transmembrane helix</keyword>
<dbReference type="Proteomes" id="UP000198804">
    <property type="component" value="Unassembled WGS sequence"/>
</dbReference>
<gene>
    <name evidence="5" type="ORF">SAMN04488125_11030</name>
</gene>
<protein>
    <submittedName>
        <fullName evidence="5">Methyl-accepting chemotaxis protein</fullName>
    </submittedName>
</protein>
<dbReference type="Pfam" id="PF00015">
    <property type="entry name" value="MCPsignal"/>
    <property type="match status" value="1"/>
</dbReference>
<dbReference type="PANTHER" id="PTHR32089">
    <property type="entry name" value="METHYL-ACCEPTING CHEMOTAXIS PROTEIN MCPB"/>
    <property type="match status" value="1"/>
</dbReference>
<evidence type="ECO:0000256" key="1">
    <source>
        <dbReference type="ARBA" id="ARBA00023224"/>
    </source>
</evidence>
<dbReference type="InterPro" id="IPR004089">
    <property type="entry name" value="MCPsignal_dom"/>
</dbReference>
<dbReference type="PROSITE" id="PS50111">
    <property type="entry name" value="CHEMOTAXIS_TRANSDUC_2"/>
    <property type="match status" value="1"/>
</dbReference>
<keyword evidence="3" id="KW-0812">Transmembrane</keyword>
<evidence type="ECO:0000313" key="6">
    <source>
        <dbReference type="Proteomes" id="UP000198804"/>
    </source>
</evidence>
<dbReference type="GO" id="GO:0016020">
    <property type="term" value="C:membrane"/>
    <property type="evidence" value="ECO:0007669"/>
    <property type="project" value="InterPro"/>
</dbReference>
<dbReference type="Gene3D" id="1.10.287.950">
    <property type="entry name" value="Methyl-accepting chemotaxis protein"/>
    <property type="match status" value="1"/>
</dbReference>
<dbReference type="AlphaFoldDB" id="A0A1I4FGL2"/>
<dbReference type="RefSeq" id="WP_091946683.1">
    <property type="nucleotide sequence ID" value="NZ_FOSV01000010.1"/>
</dbReference>
<proteinExistence type="predicted"/>